<keyword evidence="3" id="KW-0378">Hydrolase</keyword>
<evidence type="ECO:0000256" key="1">
    <source>
        <dbReference type="PIRSR" id="PIRSR005962-1"/>
    </source>
</evidence>
<dbReference type="PANTHER" id="PTHR11014:SF63">
    <property type="entry name" value="METALLOPEPTIDASE, PUTATIVE (AFU_ORTHOLOGUE AFUA_6G09600)-RELATED"/>
    <property type="match status" value="1"/>
</dbReference>
<name>A0A560WCW5_9MICO</name>
<dbReference type="SUPFAM" id="SSF53187">
    <property type="entry name" value="Zn-dependent exopeptidases"/>
    <property type="match status" value="1"/>
</dbReference>
<dbReference type="GO" id="GO:0046872">
    <property type="term" value="F:metal ion binding"/>
    <property type="evidence" value="ECO:0007669"/>
    <property type="project" value="UniProtKB-KW"/>
</dbReference>
<keyword evidence="1" id="KW-0479">Metal-binding</keyword>
<feature type="binding site" evidence="1">
    <location>
        <position position="145"/>
    </location>
    <ligand>
        <name>Mn(2+)</name>
        <dbReference type="ChEBI" id="CHEBI:29035"/>
        <label>2</label>
    </ligand>
</feature>
<feature type="binding site" evidence="1">
    <location>
        <position position="170"/>
    </location>
    <ligand>
        <name>Mn(2+)</name>
        <dbReference type="ChEBI" id="CHEBI:29035"/>
        <label>2</label>
    </ligand>
</feature>
<organism evidence="3 4">
    <name type="scientific">Marihabitans asiaticum</name>
    <dbReference type="NCBI Taxonomy" id="415218"/>
    <lineage>
        <taxon>Bacteria</taxon>
        <taxon>Bacillati</taxon>
        <taxon>Actinomycetota</taxon>
        <taxon>Actinomycetes</taxon>
        <taxon>Micrococcales</taxon>
        <taxon>Intrasporangiaceae</taxon>
        <taxon>Marihabitans</taxon>
    </lineage>
</organism>
<dbReference type="PANTHER" id="PTHR11014">
    <property type="entry name" value="PEPTIDASE M20 FAMILY MEMBER"/>
    <property type="match status" value="1"/>
</dbReference>
<dbReference type="GO" id="GO:0016787">
    <property type="term" value="F:hydrolase activity"/>
    <property type="evidence" value="ECO:0007669"/>
    <property type="project" value="UniProtKB-KW"/>
</dbReference>
<proteinExistence type="predicted"/>
<evidence type="ECO:0000313" key="4">
    <source>
        <dbReference type="Proteomes" id="UP000315628"/>
    </source>
</evidence>
<dbReference type="Gene3D" id="3.30.70.360">
    <property type="match status" value="1"/>
</dbReference>
<keyword evidence="4" id="KW-1185">Reference proteome</keyword>
<comment type="caution">
    <text evidence="3">The sequence shown here is derived from an EMBL/GenBank/DDBJ whole genome shotgun (WGS) entry which is preliminary data.</text>
</comment>
<accession>A0A560WCW5</accession>
<dbReference type="AlphaFoldDB" id="A0A560WCW5"/>
<dbReference type="InterPro" id="IPR002933">
    <property type="entry name" value="Peptidase_M20"/>
</dbReference>
<feature type="binding site" evidence="1">
    <location>
        <position position="366"/>
    </location>
    <ligand>
        <name>Mn(2+)</name>
        <dbReference type="ChEBI" id="CHEBI:29035"/>
        <label>2</label>
    </ligand>
</feature>
<feature type="binding site" evidence="1">
    <location>
        <position position="106"/>
    </location>
    <ligand>
        <name>Mn(2+)</name>
        <dbReference type="ChEBI" id="CHEBI:29035"/>
        <label>2</label>
    </ligand>
</feature>
<dbReference type="Pfam" id="PF07687">
    <property type="entry name" value="M20_dimer"/>
    <property type="match status" value="1"/>
</dbReference>
<keyword evidence="1" id="KW-0464">Manganese</keyword>
<dbReference type="NCBIfam" id="TIGR01891">
    <property type="entry name" value="amidohydrolases"/>
    <property type="match status" value="1"/>
</dbReference>
<dbReference type="PIRSF" id="PIRSF005962">
    <property type="entry name" value="Pept_M20D_amidohydro"/>
    <property type="match status" value="1"/>
</dbReference>
<dbReference type="Proteomes" id="UP000315628">
    <property type="component" value="Unassembled WGS sequence"/>
</dbReference>
<protein>
    <submittedName>
        <fullName evidence="3">Amidohydrolase</fullName>
    </submittedName>
</protein>
<feature type="domain" description="Peptidase M20 dimerisation" evidence="2">
    <location>
        <begin position="194"/>
        <end position="289"/>
    </location>
</feature>
<evidence type="ECO:0000259" key="2">
    <source>
        <dbReference type="Pfam" id="PF07687"/>
    </source>
</evidence>
<reference evidence="3 4" key="1">
    <citation type="submission" date="2019-06" db="EMBL/GenBank/DDBJ databases">
        <title>Sequencing the genomes of 1000 actinobacteria strains.</title>
        <authorList>
            <person name="Klenk H.-P."/>
        </authorList>
    </citation>
    <scope>NUCLEOTIDE SEQUENCE [LARGE SCALE GENOMIC DNA]</scope>
    <source>
        <strain evidence="3 4">DSM 18935</strain>
    </source>
</reference>
<dbReference type="InterPro" id="IPR011650">
    <property type="entry name" value="Peptidase_M20_dimer"/>
</dbReference>
<dbReference type="OrthoDB" id="9777385at2"/>
<comment type="cofactor">
    <cofactor evidence="1">
        <name>Mn(2+)</name>
        <dbReference type="ChEBI" id="CHEBI:29035"/>
    </cofactor>
    <text evidence="1">The Mn(2+) ion enhances activity.</text>
</comment>
<dbReference type="InterPro" id="IPR036264">
    <property type="entry name" value="Bact_exopeptidase_dim_dom"/>
</dbReference>
<gene>
    <name evidence="3" type="ORF">FB557_0997</name>
</gene>
<dbReference type="SUPFAM" id="SSF55031">
    <property type="entry name" value="Bacterial exopeptidase dimerisation domain"/>
    <property type="match status" value="1"/>
</dbReference>
<evidence type="ECO:0000313" key="3">
    <source>
        <dbReference type="EMBL" id="TWD15487.1"/>
    </source>
</evidence>
<feature type="binding site" evidence="1">
    <location>
        <position position="108"/>
    </location>
    <ligand>
        <name>Mn(2+)</name>
        <dbReference type="ChEBI" id="CHEBI:29035"/>
        <label>2</label>
    </ligand>
</feature>
<dbReference type="InterPro" id="IPR017439">
    <property type="entry name" value="Amidohydrolase"/>
</dbReference>
<sequence length="397" mass="41629">MTAPLAPTLLRVVDDLVPELIAFRRDLHQHPELSFAEHRTTERLRGRLEAAGLETVDVGATGVVVDLGAAKPRRRVAVRGDIDALPIRERTGLDWASTTDGVSHACGHDVHTTVVLGAGLALSTVADELAERGVGVRLVFQPAEESMPGGAEHLVDLGVMRGVDVAYAVHCDPGVDVGEVGLKEGPLTAAADRVQVTLAGRGGHTSRPHLSEDLTFALAKLVTEVPAILSRRLDPRSGVALVWGQIHAGGAANVIPSTGVAEGTLRMLDPSVWDGMEELVRAVVRDVIEPYGVRARVDYVRGVPPVDNDPSAVAALGRAAMTAGLRPVSTPQSLGGEDFGWLINESGGAMARLGTRTPGGTTYDLHQGDLVVDEAAVRAGTALLALAAAGEWTRVED</sequence>
<dbReference type="Gene3D" id="3.40.630.10">
    <property type="entry name" value="Zn peptidases"/>
    <property type="match status" value="1"/>
</dbReference>
<dbReference type="EMBL" id="VIUW01000002">
    <property type="protein sequence ID" value="TWD15487.1"/>
    <property type="molecule type" value="Genomic_DNA"/>
</dbReference>
<dbReference type="RefSeq" id="WP_144856225.1">
    <property type="nucleotide sequence ID" value="NZ_BAAAYT010000007.1"/>
</dbReference>
<dbReference type="Pfam" id="PF01546">
    <property type="entry name" value="Peptidase_M20"/>
    <property type="match status" value="1"/>
</dbReference>